<gene>
    <name evidence="1" type="ORF">GS882_03605</name>
</gene>
<accession>A0A9Q4ZIS2</accession>
<proteinExistence type="predicted"/>
<dbReference type="AlphaFoldDB" id="A0A9Q4ZIS2"/>
<name>A0A9Q4ZIS2_RHOHA</name>
<evidence type="ECO:0000313" key="1">
    <source>
        <dbReference type="EMBL" id="NKT77300.1"/>
    </source>
</evidence>
<organism evidence="1 2">
    <name type="scientific">Rhodococcus hoagii</name>
    <name type="common">Corynebacterium equii</name>
    <dbReference type="NCBI Taxonomy" id="43767"/>
    <lineage>
        <taxon>Bacteria</taxon>
        <taxon>Bacillati</taxon>
        <taxon>Actinomycetota</taxon>
        <taxon>Actinomycetes</taxon>
        <taxon>Mycobacteriales</taxon>
        <taxon>Nocardiaceae</taxon>
        <taxon>Prescottella</taxon>
    </lineage>
</organism>
<reference evidence="1" key="1">
    <citation type="journal article" date="2020" name="Environ. Microbiol.">
        <title>The novel and transferable erm(51) gene confers Macrolides, Lincosamides, and Streptogramins B (MLSB) resistance to clonal Rhodococcus equi in the environment.</title>
        <authorList>
            <person name="Huber L."/>
            <person name="Giguere S."/>
            <person name="Slovis N.M."/>
            <person name="Alvarez-Narvaez S."/>
            <person name="Hart K.A."/>
            <person name="Greiter M."/>
            <person name="Morris E.R.A."/>
            <person name="Cohen N.D."/>
        </authorList>
    </citation>
    <scope>NUCLEOTIDE SEQUENCE</scope>
    <source>
        <strain evidence="1">Lh_116_1</strain>
    </source>
</reference>
<evidence type="ECO:0000313" key="2">
    <source>
        <dbReference type="Proteomes" id="UP000603463"/>
    </source>
</evidence>
<dbReference type="Proteomes" id="UP000603463">
    <property type="component" value="Unassembled WGS sequence"/>
</dbReference>
<dbReference type="EMBL" id="WVBC01000002">
    <property type="protein sequence ID" value="NKT77300.1"/>
    <property type="molecule type" value="Genomic_DNA"/>
</dbReference>
<comment type="caution">
    <text evidence="1">The sequence shown here is derived from an EMBL/GenBank/DDBJ whole genome shotgun (WGS) entry which is preliminary data.</text>
</comment>
<sequence length="62" mass="6630">MIASELGAEHHGMTLVVGVGTKTKRGAIRVVESNPSLVRVTMQSNGIRSIILAPTDEIMLEN</sequence>
<protein>
    <submittedName>
        <fullName evidence="1">Uncharacterized protein</fullName>
    </submittedName>
</protein>